<feature type="transmembrane region" description="Helical" evidence="7">
    <location>
        <begin position="53"/>
        <end position="75"/>
    </location>
</feature>
<feature type="transmembrane region" description="Helical" evidence="7">
    <location>
        <begin position="160"/>
        <end position="181"/>
    </location>
</feature>
<keyword evidence="5 7" id="KW-1133">Transmembrane helix</keyword>
<evidence type="ECO:0000256" key="3">
    <source>
        <dbReference type="ARBA" id="ARBA00022475"/>
    </source>
</evidence>
<proteinExistence type="predicted"/>
<dbReference type="PIRSF" id="PIRSF006603">
    <property type="entry name" value="DinF"/>
    <property type="match status" value="1"/>
</dbReference>
<feature type="transmembrane region" description="Helical" evidence="7">
    <location>
        <begin position="193"/>
        <end position="213"/>
    </location>
</feature>
<feature type="transmembrane region" description="Helical" evidence="7">
    <location>
        <begin position="320"/>
        <end position="343"/>
    </location>
</feature>
<gene>
    <name evidence="8" type="ORF">ACFPXP_01735</name>
</gene>
<evidence type="ECO:0000313" key="8">
    <source>
        <dbReference type="EMBL" id="MFC5985192.1"/>
    </source>
</evidence>
<name>A0ABW1IJH5_9BACL</name>
<evidence type="ECO:0000256" key="5">
    <source>
        <dbReference type="ARBA" id="ARBA00022989"/>
    </source>
</evidence>
<evidence type="ECO:0000256" key="6">
    <source>
        <dbReference type="ARBA" id="ARBA00023136"/>
    </source>
</evidence>
<feature type="transmembrane region" description="Helical" evidence="7">
    <location>
        <begin position="129"/>
        <end position="148"/>
    </location>
</feature>
<keyword evidence="4 7" id="KW-0812">Transmembrane</keyword>
<dbReference type="RefSeq" id="WP_379891791.1">
    <property type="nucleotide sequence ID" value="NZ_CBCSCT010000003.1"/>
</dbReference>
<accession>A0ABW1IJH5</accession>
<keyword evidence="9" id="KW-1185">Reference proteome</keyword>
<feature type="transmembrane region" description="Helical" evidence="7">
    <location>
        <begin position="385"/>
        <end position="405"/>
    </location>
</feature>
<evidence type="ECO:0000256" key="2">
    <source>
        <dbReference type="ARBA" id="ARBA00022448"/>
    </source>
</evidence>
<feature type="transmembrane region" description="Helical" evidence="7">
    <location>
        <begin position="278"/>
        <end position="300"/>
    </location>
</feature>
<comment type="subcellular location">
    <subcellularLocation>
        <location evidence="1">Cell membrane</location>
        <topology evidence="1">Multi-pass membrane protein</topology>
    </subcellularLocation>
</comment>
<feature type="transmembrane region" description="Helical" evidence="7">
    <location>
        <begin position="355"/>
        <end position="373"/>
    </location>
</feature>
<dbReference type="InterPro" id="IPR047135">
    <property type="entry name" value="YsiQ"/>
</dbReference>
<feature type="transmembrane region" description="Helical" evidence="7">
    <location>
        <begin position="9"/>
        <end position="28"/>
    </location>
</feature>
<evidence type="ECO:0000313" key="9">
    <source>
        <dbReference type="Proteomes" id="UP001596250"/>
    </source>
</evidence>
<keyword evidence="6 7" id="KW-0472">Membrane</keyword>
<keyword evidence="2" id="KW-0813">Transport</keyword>
<dbReference type="InterPro" id="IPR048279">
    <property type="entry name" value="MdtK-like"/>
</dbReference>
<organism evidence="8 9">
    <name type="scientific">Marinicrinis lubricantis</name>
    <dbReference type="NCBI Taxonomy" id="2086470"/>
    <lineage>
        <taxon>Bacteria</taxon>
        <taxon>Bacillati</taxon>
        <taxon>Bacillota</taxon>
        <taxon>Bacilli</taxon>
        <taxon>Bacillales</taxon>
        <taxon>Paenibacillaceae</taxon>
    </lineage>
</organism>
<feature type="transmembrane region" description="Helical" evidence="7">
    <location>
        <begin position="87"/>
        <end position="109"/>
    </location>
</feature>
<evidence type="ECO:0000256" key="4">
    <source>
        <dbReference type="ARBA" id="ARBA00022692"/>
    </source>
</evidence>
<dbReference type="PANTHER" id="PTHR42925">
    <property type="entry name" value="MULTIDRUG AND TOXIN EFFLUX PROTEIN MATE FAMILY"/>
    <property type="match status" value="1"/>
</dbReference>
<sequence>MKQTDPKKLTLFALTWPIFIEMFLHILMGNADTIMLSQYSDNSVAAVGMSNQVLNTVILVFSFIVTGTSVLIAQSIGANDRRQAEEIASVSITVNFLLSFIVSGSLLLFGESFLKMLNTPESLMDEALIYLQIIGGFSFVQAIIMTLSTVIRSHGFTRDAMYVTIGMNILNIIGNYLFIFGPFGMPVLGVEGVAISTVVSRSIGMIVMFILLYKKVKHPLGIKTYLKIPKIHIKNLLKIGIPSAGENLSYNLSQLVITFFITLIGSEDTISARYYTMNLMFFTMIFSGAIGQGTQILVAYKVGSGDNQGAYKMGIRGLKIGMAFALVISLLLYLSGDILMGFFTDNQNIIDISTYLLLLAIMLEPGRTFNIVLISSLRAASDVKFPVYMALIFMWGVCVPAAYFFGITLEMGLAGIWLAYIADEWLRGLFMLWRWKSRIWERMIFIRKPNSPSAEA</sequence>
<dbReference type="EMBL" id="JBHSQV010000010">
    <property type="protein sequence ID" value="MFC5985192.1"/>
    <property type="molecule type" value="Genomic_DNA"/>
</dbReference>
<dbReference type="Pfam" id="PF01554">
    <property type="entry name" value="MatE"/>
    <property type="match status" value="2"/>
</dbReference>
<dbReference type="CDD" id="cd13134">
    <property type="entry name" value="MATE_like_8"/>
    <property type="match status" value="1"/>
</dbReference>
<keyword evidence="3" id="KW-1003">Cell membrane</keyword>
<dbReference type="Proteomes" id="UP001596250">
    <property type="component" value="Unassembled WGS sequence"/>
</dbReference>
<dbReference type="InterPro" id="IPR002528">
    <property type="entry name" value="MATE_fam"/>
</dbReference>
<protein>
    <submittedName>
        <fullName evidence="8">MATE family efflux transporter</fullName>
    </submittedName>
</protein>
<comment type="caution">
    <text evidence="8">The sequence shown here is derived from an EMBL/GenBank/DDBJ whole genome shotgun (WGS) entry which is preliminary data.</text>
</comment>
<dbReference type="PANTHER" id="PTHR42925:SF1">
    <property type="entry name" value="VIRULENCE FACTOR MVIN"/>
    <property type="match status" value="1"/>
</dbReference>
<dbReference type="NCBIfam" id="TIGR00797">
    <property type="entry name" value="matE"/>
    <property type="match status" value="1"/>
</dbReference>
<reference evidence="9" key="1">
    <citation type="journal article" date="2019" name="Int. J. Syst. Evol. Microbiol.">
        <title>The Global Catalogue of Microorganisms (GCM) 10K type strain sequencing project: providing services to taxonomists for standard genome sequencing and annotation.</title>
        <authorList>
            <consortium name="The Broad Institute Genomics Platform"/>
            <consortium name="The Broad Institute Genome Sequencing Center for Infectious Disease"/>
            <person name="Wu L."/>
            <person name="Ma J."/>
        </authorList>
    </citation>
    <scope>NUCLEOTIDE SEQUENCE [LARGE SCALE GENOMIC DNA]</scope>
    <source>
        <strain evidence="9">CCM 8749</strain>
    </source>
</reference>
<evidence type="ECO:0000256" key="1">
    <source>
        <dbReference type="ARBA" id="ARBA00004651"/>
    </source>
</evidence>
<evidence type="ECO:0000256" key="7">
    <source>
        <dbReference type="SAM" id="Phobius"/>
    </source>
</evidence>